<evidence type="ECO:0000313" key="3">
    <source>
        <dbReference type="Proteomes" id="UP000199515"/>
    </source>
</evidence>
<gene>
    <name evidence="2" type="ORF">SAMN05421504_102583</name>
</gene>
<evidence type="ECO:0000259" key="1">
    <source>
        <dbReference type="Pfam" id="PF11716"/>
    </source>
</evidence>
<dbReference type="InterPro" id="IPR017517">
    <property type="entry name" value="Maleyloyr_isom"/>
</dbReference>
<organism evidence="2 3">
    <name type="scientific">Amycolatopsis xylanica</name>
    <dbReference type="NCBI Taxonomy" id="589385"/>
    <lineage>
        <taxon>Bacteria</taxon>
        <taxon>Bacillati</taxon>
        <taxon>Actinomycetota</taxon>
        <taxon>Actinomycetes</taxon>
        <taxon>Pseudonocardiales</taxon>
        <taxon>Pseudonocardiaceae</taxon>
        <taxon>Amycolatopsis</taxon>
    </lineage>
</organism>
<dbReference type="RefSeq" id="WP_091288448.1">
    <property type="nucleotide sequence ID" value="NZ_FNON01000002.1"/>
</dbReference>
<proteinExistence type="predicted"/>
<dbReference type="EMBL" id="FNON01000002">
    <property type="protein sequence ID" value="SDX18436.1"/>
    <property type="molecule type" value="Genomic_DNA"/>
</dbReference>
<dbReference type="STRING" id="589385.SAMN05421504_102583"/>
<dbReference type="GO" id="GO:0005886">
    <property type="term" value="C:plasma membrane"/>
    <property type="evidence" value="ECO:0007669"/>
    <property type="project" value="TreeGrafter"/>
</dbReference>
<dbReference type="OrthoDB" id="3671213at2"/>
<keyword evidence="3" id="KW-1185">Reference proteome</keyword>
<sequence length="250" mass="27423">MLGLDFDLLAKRLREHTAGLAATIDGLDPAMPVPTCPEWQVRDLVVHVGHAHRWAAEIIRTDRRVPLPDPSEATPGPPANWPEWLRLGATLLIDAVQAVGPQAKVWIVAAEGPAIFWLRRLLNDTTVHHADAAFTAGVDYKLDPDHAADVITEGLQLISYSGAEKLKPEVAELRGTGQTLLWRPEEPGLDGWRITRTPEGVRWEHSAEDADVTVSGPVRDLLLMFTGRLPVGGVTGDRALLDHWVTHTAF</sequence>
<dbReference type="SUPFAM" id="SSF109854">
    <property type="entry name" value="DinB/YfiT-like putative metalloenzymes"/>
    <property type="match status" value="1"/>
</dbReference>
<dbReference type="Pfam" id="PF11716">
    <property type="entry name" value="MDMPI_N"/>
    <property type="match status" value="1"/>
</dbReference>
<dbReference type="GO" id="GO:0046872">
    <property type="term" value="F:metal ion binding"/>
    <property type="evidence" value="ECO:0007669"/>
    <property type="project" value="InterPro"/>
</dbReference>
<feature type="domain" description="Mycothiol-dependent maleylpyruvate isomerase metal-binding" evidence="1">
    <location>
        <begin position="13"/>
        <end position="133"/>
    </location>
</feature>
<dbReference type="NCBIfam" id="TIGR03083">
    <property type="entry name" value="maleylpyruvate isomerase family mycothiol-dependent enzyme"/>
    <property type="match status" value="1"/>
</dbReference>
<dbReference type="Proteomes" id="UP000199515">
    <property type="component" value="Unassembled WGS sequence"/>
</dbReference>
<name>A0A1H2ZM64_9PSEU</name>
<reference evidence="2 3" key="1">
    <citation type="submission" date="2016-10" db="EMBL/GenBank/DDBJ databases">
        <authorList>
            <person name="de Groot N.N."/>
        </authorList>
    </citation>
    <scope>NUCLEOTIDE SEQUENCE [LARGE SCALE GENOMIC DNA]</scope>
    <source>
        <strain evidence="2 3">CPCC 202699</strain>
    </source>
</reference>
<protein>
    <submittedName>
        <fullName evidence="2">TIGR03083 family protein</fullName>
    </submittedName>
</protein>
<dbReference type="PANTHER" id="PTHR40758:SF1">
    <property type="entry name" value="CONSERVED PROTEIN"/>
    <property type="match status" value="1"/>
</dbReference>
<dbReference type="PANTHER" id="PTHR40758">
    <property type="entry name" value="CONSERVED PROTEIN"/>
    <property type="match status" value="1"/>
</dbReference>
<dbReference type="AlphaFoldDB" id="A0A1H2ZM64"/>
<dbReference type="InterPro" id="IPR034660">
    <property type="entry name" value="DinB/YfiT-like"/>
</dbReference>
<accession>A0A1H2ZM64</accession>
<dbReference type="InterPro" id="IPR024344">
    <property type="entry name" value="MDMPI_metal-binding"/>
</dbReference>
<evidence type="ECO:0000313" key="2">
    <source>
        <dbReference type="EMBL" id="SDX18436.1"/>
    </source>
</evidence>